<dbReference type="Proteomes" id="UP000198885">
    <property type="component" value="Unassembled WGS sequence"/>
</dbReference>
<dbReference type="SUPFAM" id="SSF48208">
    <property type="entry name" value="Six-hairpin glycosidases"/>
    <property type="match status" value="1"/>
</dbReference>
<evidence type="ECO:0000256" key="6">
    <source>
        <dbReference type="ARBA" id="ARBA00023295"/>
    </source>
</evidence>
<dbReference type="EC" id="3.2.1.4" evidence="3"/>
<evidence type="ECO:0000256" key="8">
    <source>
        <dbReference type="SAM" id="SignalP"/>
    </source>
</evidence>
<evidence type="ECO:0000256" key="2">
    <source>
        <dbReference type="ARBA" id="ARBA00009209"/>
    </source>
</evidence>
<keyword evidence="6" id="KW-0326">Glycosidase</keyword>
<dbReference type="Gene3D" id="1.50.10.10">
    <property type="match status" value="1"/>
</dbReference>
<keyword evidence="4" id="KW-0378">Hydrolase</keyword>
<dbReference type="RefSeq" id="WP_092695697.1">
    <property type="nucleotide sequence ID" value="NZ_FOGU01000011.1"/>
</dbReference>
<evidence type="ECO:0000313" key="9">
    <source>
        <dbReference type="EMBL" id="SES34422.1"/>
    </source>
</evidence>
<gene>
    <name evidence="9" type="ORF">SAMN04490244_11180</name>
</gene>
<keyword evidence="8" id="KW-0732">Signal</keyword>
<dbReference type="STRING" id="641238.SAMN04490244_11180"/>
<evidence type="ECO:0000256" key="5">
    <source>
        <dbReference type="ARBA" id="ARBA00023001"/>
    </source>
</evidence>
<protein>
    <recommendedName>
        <fullName evidence="3">cellulase</fullName>
        <ecNumber evidence="3">3.2.1.4</ecNumber>
    </recommendedName>
</protein>
<accession>A0A1H9WKG2</accession>
<name>A0A1H9WKG2_9RHOB</name>
<comment type="similarity">
    <text evidence="2">Belongs to the glycosyl hydrolase 8 (cellulase D) family.</text>
</comment>
<dbReference type="EMBL" id="FOGU01000011">
    <property type="protein sequence ID" value="SES34422.1"/>
    <property type="molecule type" value="Genomic_DNA"/>
</dbReference>
<dbReference type="AlphaFoldDB" id="A0A1H9WKG2"/>
<dbReference type="GO" id="GO:0008810">
    <property type="term" value="F:cellulase activity"/>
    <property type="evidence" value="ECO:0007669"/>
    <property type="project" value="UniProtKB-EC"/>
</dbReference>
<dbReference type="GO" id="GO:0030245">
    <property type="term" value="P:cellulose catabolic process"/>
    <property type="evidence" value="ECO:0007669"/>
    <property type="project" value="UniProtKB-KW"/>
</dbReference>
<proteinExistence type="inferred from homology"/>
<keyword evidence="10" id="KW-1185">Reference proteome</keyword>
<feature type="chain" id="PRO_5011542955" description="cellulase" evidence="8">
    <location>
        <begin position="25"/>
        <end position="357"/>
    </location>
</feature>
<sequence>MTTRRSVLGLIAGLPLIAAGSRLAAQSSDPMTPLWQAWKDVHMTAEGRVVDAFQEDASHSESQGYGLLLAEAFGDREGFEQLLDWSLSNLAVRPDDALLSWRWQPAEGGRVTDSNNATDGDIFHAWALVRAAERFGEARYTELATAIANDIERLCIRPCPDDPDCTLLLPGVEGFEYEDGFIVNPAYTCPRAMTQIARATGVSALETVSADSVAMLARLTRESLPPDWVAVTSSGFAEPPEKSFDFGYEALRLPLYLVWSGLAGHPAVLYAAEAWQPFVNAETPQTPTIIDRTSGEIMETSPDTGYRAIAVLAACSRGDVSPGAMPAFTANQPYYPATLHLLALVAQREAQFSCYSL</sequence>
<evidence type="ECO:0000256" key="4">
    <source>
        <dbReference type="ARBA" id="ARBA00022801"/>
    </source>
</evidence>
<feature type="signal peptide" evidence="8">
    <location>
        <begin position="1"/>
        <end position="24"/>
    </location>
</feature>
<comment type="catalytic activity">
    <reaction evidence="1">
        <text>Endohydrolysis of (1-&gt;4)-beta-D-glucosidic linkages in cellulose, lichenin and cereal beta-D-glucans.</text>
        <dbReference type="EC" id="3.2.1.4"/>
    </reaction>
</comment>
<dbReference type="Pfam" id="PF01270">
    <property type="entry name" value="Glyco_hydro_8"/>
    <property type="match status" value="1"/>
</dbReference>
<keyword evidence="7" id="KW-0624">Polysaccharide degradation</keyword>
<dbReference type="PRINTS" id="PR00735">
    <property type="entry name" value="GLHYDRLASE8"/>
</dbReference>
<evidence type="ECO:0000256" key="7">
    <source>
        <dbReference type="ARBA" id="ARBA00023326"/>
    </source>
</evidence>
<reference evidence="9 10" key="1">
    <citation type="submission" date="2016-10" db="EMBL/GenBank/DDBJ databases">
        <authorList>
            <person name="de Groot N.N."/>
        </authorList>
    </citation>
    <scope>NUCLEOTIDE SEQUENCE [LARGE SCALE GENOMIC DNA]</scope>
    <source>
        <strain evidence="9 10">DSM 23042</strain>
    </source>
</reference>
<evidence type="ECO:0000256" key="3">
    <source>
        <dbReference type="ARBA" id="ARBA00012601"/>
    </source>
</evidence>
<keyword evidence="5" id="KW-0136">Cellulose degradation</keyword>
<evidence type="ECO:0000256" key="1">
    <source>
        <dbReference type="ARBA" id="ARBA00000966"/>
    </source>
</evidence>
<dbReference type="OrthoDB" id="9766708at2"/>
<dbReference type="InterPro" id="IPR012341">
    <property type="entry name" value="6hp_glycosidase-like_sf"/>
</dbReference>
<evidence type="ECO:0000313" key="10">
    <source>
        <dbReference type="Proteomes" id="UP000198885"/>
    </source>
</evidence>
<organism evidence="9 10">
    <name type="scientific">Tranquillimonas rosea</name>
    <dbReference type="NCBI Taxonomy" id="641238"/>
    <lineage>
        <taxon>Bacteria</taxon>
        <taxon>Pseudomonadati</taxon>
        <taxon>Pseudomonadota</taxon>
        <taxon>Alphaproteobacteria</taxon>
        <taxon>Rhodobacterales</taxon>
        <taxon>Roseobacteraceae</taxon>
        <taxon>Tranquillimonas</taxon>
    </lineage>
</organism>
<keyword evidence="7" id="KW-0119">Carbohydrate metabolism</keyword>
<dbReference type="InterPro" id="IPR008928">
    <property type="entry name" value="6-hairpin_glycosidase_sf"/>
</dbReference>
<dbReference type="InterPro" id="IPR002037">
    <property type="entry name" value="Glyco_hydro_8"/>
</dbReference>